<dbReference type="InterPro" id="IPR029069">
    <property type="entry name" value="HotDog_dom_sf"/>
</dbReference>
<protein>
    <submittedName>
        <fullName evidence="6">Acyl-coenzyme A thioesterase 8 (inferred by orthology to a human protein)</fullName>
    </submittedName>
</protein>
<organism evidence="5 6">
    <name type="scientific">Strongyloides venezuelensis</name>
    <name type="common">Threadworm</name>
    <dbReference type="NCBI Taxonomy" id="75913"/>
    <lineage>
        <taxon>Eukaryota</taxon>
        <taxon>Metazoa</taxon>
        <taxon>Ecdysozoa</taxon>
        <taxon>Nematoda</taxon>
        <taxon>Chromadorea</taxon>
        <taxon>Rhabditida</taxon>
        <taxon>Tylenchina</taxon>
        <taxon>Panagrolaimomorpha</taxon>
        <taxon>Strongyloidoidea</taxon>
        <taxon>Strongyloididae</taxon>
        <taxon>Strongyloides</taxon>
    </lineage>
</organism>
<dbReference type="InterPro" id="IPR042171">
    <property type="entry name" value="Acyl-CoA_hotdog"/>
</dbReference>
<evidence type="ECO:0000259" key="3">
    <source>
        <dbReference type="Pfam" id="PF02551"/>
    </source>
</evidence>
<accession>A0A0K0F5Z9</accession>
<dbReference type="CDD" id="cd03445">
    <property type="entry name" value="Thioesterase_II_repeat2"/>
    <property type="match status" value="1"/>
</dbReference>
<dbReference type="InterPro" id="IPR025652">
    <property type="entry name" value="TesB_C"/>
</dbReference>
<keyword evidence="5" id="KW-1185">Reference proteome</keyword>
<name>A0A0K0F5Z9_STRVS</name>
<dbReference type="AlphaFoldDB" id="A0A0K0F5Z9"/>
<keyword evidence="2" id="KW-0378">Hydrolase</keyword>
<evidence type="ECO:0000313" key="6">
    <source>
        <dbReference type="WBParaSite" id="SVE_0424200.1"/>
    </source>
</evidence>
<feature type="domain" description="Acyl-CoA thioesterase 2 C-terminal" evidence="3">
    <location>
        <begin position="198"/>
        <end position="299"/>
    </location>
</feature>
<dbReference type="STRING" id="75913.A0A0K0F5Z9"/>
<dbReference type="Proteomes" id="UP000035680">
    <property type="component" value="Unassembled WGS sequence"/>
</dbReference>
<sequence length="311" mass="36240">MEITPISNSDNLIDYLTLVQLDSNNFKTKKFLSNKGRASIYGGQLISNSIYAAQKTVSDDLYCHSAHIYFLNAVKVDKSITYNVEKIRDSKNFATRKVRCFYNETLISDCNLSFHKVEEPSIYHQGQMPDIPQPEDLKDPIYYKNKFEDYDNEELNTGQSLYFHMALNFYHGHFCERRIYKPKIYYCLEKSIEIPQNYYSWIRCTEKLPDDPLIHRCFLAFMSDSGTLDYAQKQHVAMGYVPNFSTSLDHTLYFHTPNINVNEWILFEAVSPKADGGRALTMGKFWSRDGIHLATLMQESLHRSKQTKSKM</sequence>
<dbReference type="PANTHER" id="PTHR11066">
    <property type="entry name" value="ACYL-COA THIOESTERASE"/>
    <property type="match status" value="1"/>
</dbReference>
<dbReference type="InterPro" id="IPR049449">
    <property type="entry name" value="TesB_ACOT8-like_N"/>
</dbReference>
<evidence type="ECO:0000313" key="5">
    <source>
        <dbReference type="Proteomes" id="UP000035680"/>
    </source>
</evidence>
<dbReference type="WBParaSite" id="SVE_0424200.1">
    <property type="protein sequence ID" value="SVE_0424200.1"/>
    <property type="gene ID" value="SVE_0424200"/>
</dbReference>
<feature type="domain" description="Acyl-CoA thioesterase-like N-terminal HotDog" evidence="4">
    <location>
        <begin position="39"/>
        <end position="101"/>
    </location>
</feature>
<reference evidence="5" key="1">
    <citation type="submission" date="2014-07" db="EMBL/GenBank/DDBJ databases">
        <authorList>
            <person name="Martin A.A"/>
            <person name="De Silva N."/>
        </authorList>
    </citation>
    <scope>NUCLEOTIDE SEQUENCE</scope>
</reference>
<dbReference type="Gene3D" id="2.40.160.210">
    <property type="entry name" value="Acyl-CoA thioesterase, double hotdog domain"/>
    <property type="match status" value="1"/>
</dbReference>
<dbReference type="Pfam" id="PF13622">
    <property type="entry name" value="4HBT_3"/>
    <property type="match status" value="1"/>
</dbReference>
<comment type="similarity">
    <text evidence="1">Belongs to the C/M/P thioester hydrolase family.</text>
</comment>
<dbReference type="Pfam" id="PF02551">
    <property type="entry name" value="Acyl_CoA_thio"/>
    <property type="match status" value="1"/>
</dbReference>
<dbReference type="PANTHER" id="PTHR11066:SF34">
    <property type="entry name" value="ACYL-COENZYME A THIOESTERASE 8"/>
    <property type="match status" value="1"/>
</dbReference>
<evidence type="ECO:0000256" key="2">
    <source>
        <dbReference type="ARBA" id="ARBA00022801"/>
    </source>
</evidence>
<evidence type="ECO:0000256" key="1">
    <source>
        <dbReference type="ARBA" id="ARBA00006538"/>
    </source>
</evidence>
<dbReference type="GO" id="GO:0005782">
    <property type="term" value="C:peroxisomal matrix"/>
    <property type="evidence" value="ECO:0007669"/>
    <property type="project" value="TreeGrafter"/>
</dbReference>
<dbReference type="GO" id="GO:0006637">
    <property type="term" value="P:acyl-CoA metabolic process"/>
    <property type="evidence" value="ECO:0007669"/>
    <property type="project" value="InterPro"/>
</dbReference>
<proteinExistence type="inferred from homology"/>
<evidence type="ECO:0000259" key="4">
    <source>
        <dbReference type="Pfam" id="PF13622"/>
    </source>
</evidence>
<dbReference type="SUPFAM" id="SSF54637">
    <property type="entry name" value="Thioesterase/thiol ester dehydrase-isomerase"/>
    <property type="match status" value="2"/>
</dbReference>
<dbReference type="GO" id="GO:0009062">
    <property type="term" value="P:fatty acid catabolic process"/>
    <property type="evidence" value="ECO:0007669"/>
    <property type="project" value="TreeGrafter"/>
</dbReference>
<dbReference type="CDD" id="cd03444">
    <property type="entry name" value="Thioesterase_II_repeat1"/>
    <property type="match status" value="1"/>
</dbReference>
<dbReference type="GO" id="GO:0047617">
    <property type="term" value="F:fatty acyl-CoA hydrolase activity"/>
    <property type="evidence" value="ECO:0007669"/>
    <property type="project" value="InterPro"/>
</dbReference>
<dbReference type="InterPro" id="IPR003703">
    <property type="entry name" value="Acyl_CoA_thio"/>
</dbReference>
<reference evidence="6" key="2">
    <citation type="submission" date="2015-08" db="UniProtKB">
        <authorList>
            <consortium name="WormBaseParasite"/>
        </authorList>
    </citation>
    <scope>IDENTIFICATION</scope>
</reference>